<dbReference type="Gene3D" id="3.40.250.10">
    <property type="entry name" value="Rhodanese-like domain"/>
    <property type="match status" value="1"/>
</dbReference>
<dbReference type="EMBL" id="FOHJ01000001">
    <property type="protein sequence ID" value="SES69004.1"/>
    <property type="molecule type" value="Genomic_DNA"/>
</dbReference>
<dbReference type="GO" id="GO:0016740">
    <property type="term" value="F:transferase activity"/>
    <property type="evidence" value="ECO:0007669"/>
    <property type="project" value="UniProtKB-KW"/>
</dbReference>
<evidence type="ECO:0000259" key="1">
    <source>
        <dbReference type="PROSITE" id="PS50206"/>
    </source>
</evidence>
<accession>A0A1H9YIW3</accession>
<gene>
    <name evidence="2" type="ORF">SAMN05421676_101184</name>
</gene>
<feature type="domain" description="Rhodanese" evidence="1">
    <location>
        <begin position="15"/>
        <end position="98"/>
    </location>
</feature>
<dbReference type="AlphaFoldDB" id="A0A1H9YIW3"/>
<name>A0A1H9YIW3_9BACI</name>
<dbReference type="OrthoDB" id="9800872at2"/>
<keyword evidence="2" id="KW-0808">Transferase</keyword>
<dbReference type="SMART" id="SM00450">
    <property type="entry name" value="RHOD"/>
    <property type="match status" value="1"/>
</dbReference>
<dbReference type="SUPFAM" id="SSF52821">
    <property type="entry name" value="Rhodanese/Cell cycle control phosphatase"/>
    <property type="match status" value="1"/>
</dbReference>
<dbReference type="CDD" id="cd00158">
    <property type="entry name" value="RHOD"/>
    <property type="match status" value="1"/>
</dbReference>
<dbReference type="InterPro" id="IPR036873">
    <property type="entry name" value="Rhodanese-like_dom_sf"/>
</dbReference>
<reference evidence="3" key="1">
    <citation type="submission" date="2016-10" db="EMBL/GenBank/DDBJ databases">
        <authorList>
            <person name="Varghese N."/>
            <person name="Submissions S."/>
        </authorList>
    </citation>
    <scope>NUCLEOTIDE SEQUENCE [LARGE SCALE GENOMIC DNA]</scope>
    <source>
        <strain evidence="3">CGMCC 1.3566</strain>
    </source>
</reference>
<dbReference type="PANTHER" id="PTHR43031:SF17">
    <property type="entry name" value="SULFURTRANSFERASE YTWF-RELATED"/>
    <property type="match status" value="1"/>
</dbReference>
<proteinExistence type="predicted"/>
<dbReference type="PANTHER" id="PTHR43031">
    <property type="entry name" value="FAD-DEPENDENT OXIDOREDUCTASE"/>
    <property type="match status" value="1"/>
</dbReference>
<dbReference type="InterPro" id="IPR050229">
    <property type="entry name" value="GlpE_sulfurtransferase"/>
</dbReference>
<protein>
    <submittedName>
        <fullName evidence="2">Rhodanese-related sulfurtransferase</fullName>
    </submittedName>
</protein>
<dbReference type="Proteomes" id="UP000199095">
    <property type="component" value="Unassembled WGS sequence"/>
</dbReference>
<organism evidence="2 3">
    <name type="scientific">Salinibacillus kushneri</name>
    <dbReference type="NCBI Taxonomy" id="237682"/>
    <lineage>
        <taxon>Bacteria</taxon>
        <taxon>Bacillati</taxon>
        <taxon>Bacillota</taxon>
        <taxon>Bacilli</taxon>
        <taxon>Bacillales</taxon>
        <taxon>Bacillaceae</taxon>
        <taxon>Salinibacillus</taxon>
    </lineage>
</organism>
<dbReference type="RefSeq" id="WP_093131038.1">
    <property type="nucleotide sequence ID" value="NZ_FOHJ01000001.1"/>
</dbReference>
<evidence type="ECO:0000313" key="2">
    <source>
        <dbReference type="EMBL" id="SES69004.1"/>
    </source>
</evidence>
<dbReference type="PROSITE" id="PS50206">
    <property type="entry name" value="RHODANESE_3"/>
    <property type="match status" value="1"/>
</dbReference>
<dbReference type="InterPro" id="IPR001763">
    <property type="entry name" value="Rhodanese-like_dom"/>
</dbReference>
<sequence>MKEISPEELADKLKTNDNISIIDVREHEEVAHGKIPGAKHIPLGELPERLNEIDRNRNHIMVCRSGNRSGNAGQFLEAHGYDVINMVGGMLEWKDEVKK</sequence>
<evidence type="ECO:0000313" key="3">
    <source>
        <dbReference type="Proteomes" id="UP000199095"/>
    </source>
</evidence>
<keyword evidence="3" id="KW-1185">Reference proteome</keyword>
<dbReference type="Pfam" id="PF00581">
    <property type="entry name" value="Rhodanese"/>
    <property type="match status" value="1"/>
</dbReference>
<dbReference type="STRING" id="237682.SAMN05421676_101184"/>